<dbReference type="InterPro" id="IPR015421">
    <property type="entry name" value="PyrdxlP-dep_Trfase_major"/>
</dbReference>
<organism evidence="13 14">
    <name type="scientific">Austropuccinia psidii MF-1</name>
    <dbReference type="NCBI Taxonomy" id="1389203"/>
    <lineage>
        <taxon>Eukaryota</taxon>
        <taxon>Fungi</taxon>
        <taxon>Dikarya</taxon>
        <taxon>Basidiomycota</taxon>
        <taxon>Pucciniomycotina</taxon>
        <taxon>Pucciniomycetes</taxon>
        <taxon>Pucciniales</taxon>
        <taxon>Sphaerophragmiaceae</taxon>
        <taxon>Austropuccinia</taxon>
    </lineage>
</organism>
<evidence type="ECO:0000256" key="7">
    <source>
        <dbReference type="ARBA" id="ARBA00022898"/>
    </source>
</evidence>
<keyword evidence="6" id="KW-0808">Transferase</keyword>
<dbReference type="PANTHER" id="PTHR13693">
    <property type="entry name" value="CLASS II AMINOTRANSFERASE/8-AMINO-7-OXONONANOATE SYNTHASE"/>
    <property type="match status" value="1"/>
</dbReference>
<dbReference type="InterPro" id="IPR004839">
    <property type="entry name" value="Aminotransferase_I/II_large"/>
</dbReference>
<dbReference type="Pfam" id="PF00155">
    <property type="entry name" value="Aminotran_1_2"/>
    <property type="match status" value="1"/>
</dbReference>
<evidence type="ECO:0000256" key="6">
    <source>
        <dbReference type="ARBA" id="ARBA00022679"/>
    </source>
</evidence>
<evidence type="ECO:0000256" key="11">
    <source>
        <dbReference type="SAM" id="MobiDB-lite"/>
    </source>
</evidence>
<evidence type="ECO:0000256" key="5">
    <source>
        <dbReference type="ARBA" id="ARBA00013220"/>
    </source>
</evidence>
<comment type="cofactor">
    <cofactor evidence="1">
        <name>pyridoxal 5'-phosphate</name>
        <dbReference type="ChEBI" id="CHEBI:597326"/>
    </cofactor>
</comment>
<name>A0A9Q3CVI8_9BASI</name>
<dbReference type="EC" id="2.3.1.50" evidence="5"/>
<accession>A0A9Q3CVI8</accession>
<feature type="compositionally biased region" description="Basic and acidic residues" evidence="11">
    <location>
        <begin position="30"/>
        <end position="49"/>
    </location>
</feature>
<evidence type="ECO:0000256" key="10">
    <source>
        <dbReference type="ARBA" id="ARBA00023315"/>
    </source>
</evidence>
<feature type="domain" description="Aminotransferase class I/classII large" evidence="12">
    <location>
        <begin position="241"/>
        <end position="609"/>
    </location>
</feature>
<evidence type="ECO:0000256" key="1">
    <source>
        <dbReference type="ARBA" id="ARBA00001933"/>
    </source>
</evidence>
<evidence type="ECO:0000256" key="2">
    <source>
        <dbReference type="ARBA" id="ARBA00004760"/>
    </source>
</evidence>
<evidence type="ECO:0000259" key="12">
    <source>
        <dbReference type="Pfam" id="PF00155"/>
    </source>
</evidence>
<dbReference type="GO" id="GO:0030170">
    <property type="term" value="F:pyridoxal phosphate binding"/>
    <property type="evidence" value="ECO:0007669"/>
    <property type="project" value="InterPro"/>
</dbReference>
<comment type="pathway">
    <text evidence="2">Lipid metabolism; sphingolipid metabolism.</text>
</comment>
<gene>
    <name evidence="13" type="ORF">O181_031776</name>
</gene>
<comment type="pathway">
    <text evidence="3">Sphingolipid metabolism.</text>
</comment>
<keyword evidence="9" id="KW-0443">Lipid metabolism</keyword>
<dbReference type="InterPro" id="IPR015424">
    <property type="entry name" value="PyrdxlP-dep_Trfase"/>
</dbReference>
<feature type="region of interest" description="Disordered" evidence="11">
    <location>
        <begin position="1"/>
        <end position="61"/>
    </location>
</feature>
<sequence length="632" mass="70845">MKPSMAATLHEAQRHDGLRLGWNDPSPNEINRRRTVLRDSRSGDDHGDNDHDDDIGLGNRGPIIRQNCRTLWKRDIKRRRPQSEHPIPSNKSQTSELSHYLDYLFKTSTFLIRLLKSVPGSDILIRYIKSSHQNDPFRTLLEILLVFFIIRTWRQSKTRGDSGSGKNFVKLTEKEIDELVAEWIPEPLVDPPLPITHALSRPPIIVGSPVAHPKILYGPAAQKFIESARHDDEIDEKDLKTVTNLASANFAGLIGNEQVKLRAIQQLRRSGVGSCGPPGFYGTFDVHMELEQDIANFLGLQSSIIYAQAFTAVSSVIPSFSKRGDIIVVDRGVNFAIQKGIQISRSTIRWYDHNDMSSLEKVLEQLKLEEVKFRRKLTRKFIITEGLFESDGQLCDLPTIVKLKEKYKFRLILDETWSIGTLGKTGRGVTEYFGVPPKSVDLLVGSLATSFNSGGGFCAGSTEVVSHQRINSAALVFSAALPPLLATAASETIKILSEGDGLERFIRLRQNTRLFRETIQPIAGEGGLINIPSHEESPLIHITLRQPNESAAELENPMISFEDQEHLLQQVVDRCILDHDLLITRTKKLWEQEIEPMAPSLRICVTGALEPADIVQAGMILMEVFKSVLHSK</sequence>
<proteinExistence type="inferred from homology"/>
<dbReference type="GO" id="GO:0016020">
    <property type="term" value="C:membrane"/>
    <property type="evidence" value="ECO:0007669"/>
    <property type="project" value="GOC"/>
</dbReference>
<dbReference type="GO" id="GO:0046513">
    <property type="term" value="P:ceramide biosynthetic process"/>
    <property type="evidence" value="ECO:0007669"/>
    <property type="project" value="TreeGrafter"/>
</dbReference>
<evidence type="ECO:0000256" key="3">
    <source>
        <dbReference type="ARBA" id="ARBA00004991"/>
    </source>
</evidence>
<dbReference type="InterPro" id="IPR050087">
    <property type="entry name" value="AON_synthase_class-II"/>
</dbReference>
<reference evidence="13" key="1">
    <citation type="submission" date="2021-03" db="EMBL/GenBank/DDBJ databases">
        <title>Draft genome sequence of rust myrtle Austropuccinia psidii MF-1, a brazilian biotype.</title>
        <authorList>
            <person name="Quecine M.C."/>
            <person name="Pachon D.M.R."/>
            <person name="Bonatelli M.L."/>
            <person name="Correr F.H."/>
            <person name="Franceschini L.M."/>
            <person name="Leite T.F."/>
            <person name="Margarido G.R.A."/>
            <person name="Almeida C.A."/>
            <person name="Ferrarezi J.A."/>
            <person name="Labate C.A."/>
        </authorList>
    </citation>
    <scope>NUCLEOTIDE SEQUENCE</scope>
    <source>
        <strain evidence="13">MF-1</strain>
    </source>
</reference>
<dbReference type="GO" id="GO:0005783">
    <property type="term" value="C:endoplasmic reticulum"/>
    <property type="evidence" value="ECO:0007669"/>
    <property type="project" value="TreeGrafter"/>
</dbReference>
<dbReference type="OrthoDB" id="3168162at2759"/>
<protein>
    <recommendedName>
        <fullName evidence="5">serine C-palmitoyltransferase</fullName>
        <ecNumber evidence="5">2.3.1.50</ecNumber>
    </recommendedName>
</protein>
<keyword evidence="14" id="KW-1185">Reference proteome</keyword>
<dbReference type="Gene3D" id="3.40.640.10">
    <property type="entry name" value="Type I PLP-dependent aspartate aminotransferase-like (Major domain)"/>
    <property type="match status" value="1"/>
</dbReference>
<dbReference type="GO" id="GO:0004758">
    <property type="term" value="F:serine C-palmitoyltransferase activity"/>
    <property type="evidence" value="ECO:0007669"/>
    <property type="project" value="TreeGrafter"/>
</dbReference>
<dbReference type="Gene3D" id="3.90.1150.10">
    <property type="entry name" value="Aspartate Aminotransferase, domain 1"/>
    <property type="match status" value="1"/>
</dbReference>
<comment type="similarity">
    <text evidence="4">Belongs to the class-II pyridoxal-phosphate-dependent aminotransferase family.</text>
</comment>
<comment type="caution">
    <text evidence="13">The sequence shown here is derived from an EMBL/GenBank/DDBJ whole genome shotgun (WGS) entry which is preliminary data.</text>
</comment>
<dbReference type="SUPFAM" id="SSF53383">
    <property type="entry name" value="PLP-dependent transferases"/>
    <property type="match status" value="1"/>
</dbReference>
<evidence type="ECO:0000313" key="13">
    <source>
        <dbReference type="EMBL" id="MBW0492061.1"/>
    </source>
</evidence>
<dbReference type="Proteomes" id="UP000765509">
    <property type="component" value="Unassembled WGS sequence"/>
</dbReference>
<dbReference type="AlphaFoldDB" id="A0A9Q3CVI8"/>
<keyword evidence="8" id="KW-0746">Sphingolipid metabolism</keyword>
<keyword evidence="10" id="KW-0012">Acyltransferase</keyword>
<evidence type="ECO:0000256" key="8">
    <source>
        <dbReference type="ARBA" id="ARBA00022919"/>
    </source>
</evidence>
<dbReference type="GO" id="GO:0046512">
    <property type="term" value="P:sphingosine biosynthetic process"/>
    <property type="evidence" value="ECO:0007669"/>
    <property type="project" value="TreeGrafter"/>
</dbReference>
<evidence type="ECO:0000313" key="14">
    <source>
        <dbReference type="Proteomes" id="UP000765509"/>
    </source>
</evidence>
<dbReference type="EMBL" id="AVOT02011414">
    <property type="protein sequence ID" value="MBW0492061.1"/>
    <property type="molecule type" value="Genomic_DNA"/>
</dbReference>
<dbReference type="InterPro" id="IPR015422">
    <property type="entry name" value="PyrdxlP-dep_Trfase_small"/>
</dbReference>
<evidence type="ECO:0000256" key="9">
    <source>
        <dbReference type="ARBA" id="ARBA00023098"/>
    </source>
</evidence>
<keyword evidence="7" id="KW-0663">Pyridoxal phosphate</keyword>
<dbReference type="PANTHER" id="PTHR13693:SF2">
    <property type="entry name" value="SERINE PALMITOYLTRANSFERASE 1"/>
    <property type="match status" value="1"/>
</dbReference>
<evidence type="ECO:0000256" key="4">
    <source>
        <dbReference type="ARBA" id="ARBA00008392"/>
    </source>
</evidence>